<sequence>MQKLNATVNVTARPANRAPRHDNDEILGEVL</sequence>
<organism evidence="2 3">
    <name type="scientific">Roseovarius azorensis</name>
    <dbReference type="NCBI Taxonomy" id="1287727"/>
    <lineage>
        <taxon>Bacteria</taxon>
        <taxon>Pseudomonadati</taxon>
        <taxon>Pseudomonadota</taxon>
        <taxon>Alphaproteobacteria</taxon>
        <taxon>Rhodobacterales</taxon>
        <taxon>Roseobacteraceae</taxon>
        <taxon>Roseovarius</taxon>
    </lineage>
</organism>
<keyword evidence="3" id="KW-1185">Reference proteome</keyword>
<protein>
    <submittedName>
        <fullName evidence="2">Uncharacterized protein</fullName>
    </submittedName>
</protein>
<reference evidence="2 3" key="1">
    <citation type="submission" date="2016-10" db="EMBL/GenBank/DDBJ databases">
        <authorList>
            <person name="de Groot N.N."/>
        </authorList>
    </citation>
    <scope>NUCLEOTIDE SEQUENCE [LARGE SCALE GENOMIC DNA]</scope>
    <source>
        <strain evidence="2 3">DSM 100674</strain>
    </source>
</reference>
<accession>A0A1H7R7E3</accession>
<dbReference type="AlphaFoldDB" id="A0A1H7R7E3"/>
<gene>
    <name evidence="2" type="ORF">SAMN05443999_10688</name>
</gene>
<feature type="region of interest" description="Disordered" evidence="1">
    <location>
        <begin position="1"/>
        <end position="31"/>
    </location>
</feature>
<dbReference type="EMBL" id="FOAG01000006">
    <property type="protein sequence ID" value="SEL56170.1"/>
    <property type="molecule type" value="Genomic_DNA"/>
</dbReference>
<evidence type="ECO:0000256" key="1">
    <source>
        <dbReference type="SAM" id="MobiDB-lite"/>
    </source>
</evidence>
<name>A0A1H7R7E3_9RHOB</name>
<evidence type="ECO:0000313" key="2">
    <source>
        <dbReference type="EMBL" id="SEL56170.1"/>
    </source>
</evidence>
<feature type="compositionally biased region" description="Polar residues" evidence="1">
    <location>
        <begin position="1"/>
        <end position="10"/>
    </location>
</feature>
<dbReference type="Proteomes" id="UP000199582">
    <property type="component" value="Unassembled WGS sequence"/>
</dbReference>
<proteinExistence type="predicted"/>
<evidence type="ECO:0000313" key="3">
    <source>
        <dbReference type="Proteomes" id="UP000199582"/>
    </source>
</evidence>